<dbReference type="PROSITE" id="PS01358">
    <property type="entry name" value="ZF_RANBP2_1"/>
    <property type="match status" value="1"/>
</dbReference>
<accession>A0A1V9Y616</accession>
<reference evidence="7 8" key="1">
    <citation type="journal article" date="2014" name="Genome Biol. Evol.">
        <title>The secreted proteins of Achlya hypogyna and Thraustotheca clavata identify the ancestral oomycete secretome and reveal gene acquisitions by horizontal gene transfer.</title>
        <authorList>
            <person name="Misner I."/>
            <person name="Blouin N."/>
            <person name="Leonard G."/>
            <person name="Richards T.A."/>
            <person name="Lane C.E."/>
        </authorList>
    </citation>
    <scope>NUCLEOTIDE SEQUENCE [LARGE SCALE GENOMIC DNA]</scope>
    <source>
        <strain evidence="7 8">ATCC 48635</strain>
    </source>
</reference>
<dbReference type="Proteomes" id="UP000243579">
    <property type="component" value="Unassembled WGS sequence"/>
</dbReference>
<keyword evidence="3" id="KW-0862">Zinc</keyword>
<keyword evidence="1" id="KW-0479">Metal-binding</keyword>
<dbReference type="EMBL" id="JNBR01002830">
    <property type="protein sequence ID" value="OQR81175.1"/>
    <property type="molecule type" value="Genomic_DNA"/>
</dbReference>
<keyword evidence="2 4" id="KW-0863">Zinc-finger</keyword>
<dbReference type="PROSITE" id="PS50199">
    <property type="entry name" value="ZF_RANBP2_2"/>
    <property type="match status" value="1"/>
</dbReference>
<proteinExistence type="predicted"/>
<dbReference type="Pfam" id="PF09962">
    <property type="entry name" value="DUF2196"/>
    <property type="match status" value="1"/>
</dbReference>
<dbReference type="InterPro" id="IPR036443">
    <property type="entry name" value="Znf_RanBP2_sf"/>
</dbReference>
<protein>
    <recommendedName>
        <fullName evidence="6">RanBP2-type domain-containing protein</fullName>
    </recommendedName>
</protein>
<evidence type="ECO:0000313" key="7">
    <source>
        <dbReference type="EMBL" id="OQR81175.1"/>
    </source>
</evidence>
<evidence type="ECO:0000256" key="5">
    <source>
        <dbReference type="SAM" id="MobiDB-lite"/>
    </source>
</evidence>
<gene>
    <name evidence="7" type="ORF">ACHHYP_16697</name>
</gene>
<dbReference type="SUPFAM" id="SSF90209">
    <property type="entry name" value="Ran binding protein zinc finger-like"/>
    <property type="match status" value="1"/>
</dbReference>
<evidence type="ECO:0000259" key="6">
    <source>
        <dbReference type="PROSITE" id="PS50199"/>
    </source>
</evidence>
<evidence type="ECO:0000256" key="3">
    <source>
        <dbReference type="ARBA" id="ARBA00022833"/>
    </source>
</evidence>
<evidence type="ECO:0000256" key="4">
    <source>
        <dbReference type="PROSITE-ProRule" id="PRU00322"/>
    </source>
</evidence>
<feature type="domain" description="RanBP2-type" evidence="6">
    <location>
        <begin position="134"/>
        <end position="161"/>
    </location>
</feature>
<dbReference type="GO" id="GO:0008270">
    <property type="term" value="F:zinc ion binding"/>
    <property type="evidence" value="ECO:0007669"/>
    <property type="project" value="UniProtKB-KW"/>
</dbReference>
<sequence length="161" mass="17775">MNRQRQPRQGPKPKHASKAGQRHTVNSNIRPGMSVAVVQKLDQPTGRLTYGTVAQTLTNSALHHRGIKVRLTDGTVGRVQHIVDADFVPPTEEPEPSPPNRLRLQDFINVPPPPKLLLHEFIEPLAPPTTGEVDARPWPCAVCTFVNSGFLVVCEMCETPK</sequence>
<dbReference type="SMART" id="SM00547">
    <property type="entry name" value="ZnF_RBZ"/>
    <property type="match status" value="1"/>
</dbReference>
<dbReference type="InterPro" id="IPR019240">
    <property type="entry name" value="DUF2196"/>
</dbReference>
<dbReference type="OrthoDB" id="20105at2759"/>
<dbReference type="InterPro" id="IPR001876">
    <property type="entry name" value="Znf_RanBP2"/>
</dbReference>
<dbReference type="NCBIfam" id="TIGR03833">
    <property type="entry name" value="YwbE family protein"/>
    <property type="match status" value="1"/>
</dbReference>
<dbReference type="PANTHER" id="PTHR40069">
    <property type="entry name" value="YWBE PROTEIN"/>
    <property type="match status" value="1"/>
</dbReference>
<evidence type="ECO:0000313" key="8">
    <source>
        <dbReference type="Proteomes" id="UP000243579"/>
    </source>
</evidence>
<evidence type="ECO:0000256" key="2">
    <source>
        <dbReference type="ARBA" id="ARBA00022771"/>
    </source>
</evidence>
<feature type="region of interest" description="Disordered" evidence="5">
    <location>
        <begin position="1"/>
        <end position="30"/>
    </location>
</feature>
<feature type="compositionally biased region" description="Basic residues" evidence="5">
    <location>
        <begin position="11"/>
        <end position="21"/>
    </location>
</feature>
<keyword evidence="8" id="KW-1185">Reference proteome</keyword>
<dbReference type="PANTHER" id="PTHR40069:SF1">
    <property type="entry name" value="YWBE PROTEIN"/>
    <property type="match status" value="1"/>
</dbReference>
<evidence type="ECO:0000256" key="1">
    <source>
        <dbReference type="ARBA" id="ARBA00022723"/>
    </source>
</evidence>
<comment type="caution">
    <text evidence="7">The sequence shown here is derived from an EMBL/GenBank/DDBJ whole genome shotgun (WGS) entry which is preliminary data.</text>
</comment>
<dbReference type="AlphaFoldDB" id="A0A1V9Y616"/>
<dbReference type="Gene3D" id="2.30.30.380">
    <property type="entry name" value="Zn-finger domain of Sec23/24"/>
    <property type="match status" value="1"/>
</dbReference>
<organism evidence="7 8">
    <name type="scientific">Achlya hypogyna</name>
    <name type="common">Oomycete</name>
    <name type="synonym">Protoachlya hypogyna</name>
    <dbReference type="NCBI Taxonomy" id="1202772"/>
    <lineage>
        <taxon>Eukaryota</taxon>
        <taxon>Sar</taxon>
        <taxon>Stramenopiles</taxon>
        <taxon>Oomycota</taxon>
        <taxon>Saprolegniomycetes</taxon>
        <taxon>Saprolegniales</taxon>
        <taxon>Achlyaceae</taxon>
        <taxon>Achlya</taxon>
    </lineage>
</organism>
<name>A0A1V9Y616_ACHHY</name>